<organism evidence="1 2">
    <name type="scientific">Rhodovulum sulfidophilum</name>
    <name type="common">Rhodobacter sulfidophilus</name>
    <dbReference type="NCBI Taxonomy" id="35806"/>
    <lineage>
        <taxon>Bacteria</taxon>
        <taxon>Pseudomonadati</taxon>
        <taxon>Pseudomonadota</taxon>
        <taxon>Alphaproteobacteria</taxon>
        <taxon>Rhodobacterales</taxon>
        <taxon>Paracoccaceae</taxon>
        <taxon>Rhodovulum</taxon>
    </lineage>
</organism>
<protein>
    <recommendedName>
        <fullName evidence="3">Cupin</fullName>
    </recommendedName>
</protein>
<name>A0A2W5MXQ1_RHOSU</name>
<dbReference type="EMBL" id="QFPW01000033">
    <property type="protein sequence ID" value="PZQ45992.1"/>
    <property type="molecule type" value="Genomic_DNA"/>
</dbReference>
<dbReference type="Gene3D" id="2.60.120.10">
    <property type="entry name" value="Jelly Rolls"/>
    <property type="match status" value="1"/>
</dbReference>
<accession>A0A2W5MXQ1</accession>
<comment type="caution">
    <text evidence="1">The sequence shown here is derived from an EMBL/GenBank/DDBJ whole genome shotgun (WGS) entry which is preliminary data.</text>
</comment>
<evidence type="ECO:0000313" key="1">
    <source>
        <dbReference type="EMBL" id="PZQ45992.1"/>
    </source>
</evidence>
<gene>
    <name evidence="1" type="ORF">DI556_21530</name>
</gene>
<evidence type="ECO:0008006" key="3">
    <source>
        <dbReference type="Google" id="ProtNLM"/>
    </source>
</evidence>
<dbReference type="Proteomes" id="UP000249185">
    <property type="component" value="Unassembled WGS sequence"/>
</dbReference>
<reference evidence="1 2" key="1">
    <citation type="submission" date="2017-08" db="EMBL/GenBank/DDBJ databases">
        <title>Infants hospitalized years apart are colonized by the same room-sourced microbial strains.</title>
        <authorList>
            <person name="Brooks B."/>
            <person name="Olm M.R."/>
            <person name="Firek B.A."/>
            <person name="Baker R."/>
            <person name="Thomas B.C."/>
            <person name="Morowitz M.J."/>
            <person name="Banfield J.F."/>
        </authorList>
    </citation>
    <scope>NUCLEOTIDE SEQUENCE [LARGE SCALE GENOMIC DNA]</scope>
    <source>
        <strain evidence="1">S2_005_002_R2_34</strain>
    </source>
</reference>
<proteinExistence type="predicted"/>
<evidence type="ECO:0000313" key="2">
    <source>
        <dbReference type="Proteomes" id="UP000249185"/>
    </source>
</evidence>
<dbReference type="InterPro" id="IPR014710">
    <property type="entry name" value="RmlC-like_jellyroll"/>
</dbReference>
<sequence length="107" mass="12430">MNIGTSILFENEKIRIWDFKLAQGQSTELHRHLHDYLFVYVTPDNELSITVPNGRDYVQRSPDGYVGYFELPETEDPQMTHMATNIGKGVHRQILVEFLETKKAYAD</sequence>
<dbReference type="AlphaFoldDB" id="A0A2W5MXQ1"/>